<evidence type="ECO:0000259" key="1">
    <source>
        <dbReference type="PROSITE" id="PS50995"/>
    </source>
</evidence>
<dbReference type="PROSITE" id="PS50995">
    <property type="entry name" value="HTH_MARR_2"/>
    <property type="match status" value="1"/>
</dbReference>
<dbReference type="Pfam" id="PF12802">
    <property type="entry name" value="MarR_2"/>
    <property type="match status" value="1"/>
</dbReference>
<dbReference type="Gene3D" id="1.10.10.10">
    <property type="entry name" value="Winged helix-like DNA-binding domain superfamily/Winged helix DNA-binding domain"/>
    <property type="match status" value="1"/>
</dbReference>
<dbReference type="PANTHER" id="PTHR33164:SF43">
    <property type="entry name" value="HTH-TYPE TRANSCRIPTIONAL REPRESSOR YETL"/>
    <property type="match status" value="1"/>
</dbReference>
<evidence type="ECO:0000313" key="3">
    <source>
        <dbReference type="Proteomes" id="UP001595443"/>
    </source>
</evidence>
<dbReference type="SUPFAM" id="SSF46785">
    <property type="entry name" value="Winged helix' DNA-binding domain"/>
    <property type="match status" value="1"/>
</dbReference>
<name>A0ABV7AED8_9RHOB</name>
<dbReference type="EMBL" id="JBHRSK010000004">
    <property type="protein sequence ID" value="MFC2967410.1"/>
    <property type="molecule type" value="Genomic_DNA"/>
</dbReference>
<keyword evidence="3" id="KW-1185">Reference proteome</keyword>
<sequence>MPDIDPPEFDPPEFDPPEFDPSGFDLADFLPYQLAVAAARVSRAFAERYRAEFGISIPEWRVLAHLAQAGAVSVREIHARVDMDKSKVSRAAQRLVEAGHVEKRPHAEDGRLIDLRLTPDGAALVARILPIATEFQRELVSRLGPDGAGLKRALRRLMEDPE</sequence>
<evidence type="ECO:0000313" key="2">
    <source>
        <dbReference type="EMBL" id="MFC2967410.1"/>
    </source>
</evidence>
<dbReference type="InterPro" id="IPR036390">
    <property type="entry name" value="WH_DNA-bd_sf"/>
</dbReference>
<protein>
    <submittedName>
        <fullName evidence="2">MarR family winged helix-turn-helix transcriptional regulator</fullName>
    </submittedName>
</protein>
<dbReference type="SMART" id="SM00347">
    <property type="entry name" value="HTH_MARR"/>
    <property type="match status" value="1"/>
</dbReference>
<organism evidence="2 3">
    <name type="scientific">Acidimangrovimonas pyrenivorans</name>
    <dbReference type="NCBI Taxonomy" id="2030798"/>
    <lineage>
        <taxon>Bacteria</taxon>
        <taxon>Pseudomonadati</taxon>
        <taxon>Pseudomonadota</taxon>
        <taxon>Alphaproteobacteria</taxon>
        <taxon>Rhodobacterales</taxon>
        <taxon>Paracoccaceae</taxon>
        <taxon>Acidimangrovimonas</taxon>
    </lineage>
</organism>
<dbReference type="RefSeq" id="WP_377832045.1">
    <property type="nucleotide sequence ID" value="NZ_JBHRSK010000004.1"/>
</dbReference>
<gene>
    <name evidence="2" type="ORF">ACFOES_04830</name>
</gene>
<proteinExistence type="predicted"/>
<accession>A0ABV7AED8</accession>
<comment type="caution">
    <text evidence="2">The sequence shown here is derived from an EMBL/GenBank/DDBJ whole genome shotgun (WGS) entry which is preliminary data.</text>
</comment>
<dbReference type="PANTHER" id="PTHR33164">
    <property type="entry name" value="TRANSCRIPTIONAL REGULATOR, MARR FAMILY"/>
    <property type="match status" value="1"/>
</dbReference>
<dbReference type="InterPro" id="IPR036388">
    <property type="entry name" value="WH-like_DNA-bd_sf"/>
</dbReference>
<dbReference type="Proteomes" id="UP001595443">
    <property type="component" value="Unassembled WGS sequence"/>
</dbReference>
<dbReference type="InterPro" id="IPR039422">
    <property type="entry name" value="MarR/SlyA-like"/>
</dbReference>
<dbReference type="InterPro" id="IPR000835">
    <property type="entry name" value="HTH_MarR-typ"/>
</dbReference>
<feature type="domain" description="HTH marR-type" evidence="1">
    <location>
        <begin position="31"/>
        <end position="162"/>
    </location>
</feature>
<reference evidence="3" key="1">
    <citation type="journal article" date="2019" name="Int. J. Syst. Evol. Microbiol.">
        <title>The Global Catalogue of Microorganisms (GCM) 10K type strain sequencing project: providing services to taxonomists for standard genome sequencing and annotation.</title>
        <authorList>
            <consortium name="The Broad Institute Genomics Platform"/>
            <consortium name="The Broad Institute Genome Sequencing Center for Infectious Disease"/>
            <person name="Wu L."/>
            <person name="Ma J."/>
        </authorList>
    </citation>
    <scope>NUCLEOTIDE SEQUENCE [LARGE SCALE GENOMIC DNA]</scope>
    <source>
        <strain evidence="3">KCTC 62192</strain>
    </source>
</reference>